<gene>
    <name evidence="1" type="ORF">DM860_015131</name>
</gene>
<evidence type="ECO:0000313" key="2">
    <source>
        <dbReference type="Proteomes" id="UP000249390"/>
    </source>
</evidence>
<comment type="caution">
    <text evidence="1">The sequence shown here is derived from an EMBL/GenBank/DDBJ whole genome shotgun (WGS) entry which is preliminary data.</text>
</comment>
<name>A0A328DGC2_9ASTE</name>
<dbReference type="Proteomes" id="UP000249390">
    <property type="component" value="Unassembled WGS sequence"/>
</dbReference>
<organism evidence="1 2">
    <name type="scientific">Cuscuta australis</name>
    <dbReference type="NCBI Taxonomy" id="267555"/>
    <lineage>
        <taxon>Eukaryota</taxon>
        <taxon>Viridiplantae</taxon>
        <taxon>Streptophyta</taxon>
        <taxon>Embryophyta</taxon>
        <taxon>Tracheophyta</taxon>
        <taxon>Spermatophyta</taxon>
        <taxon>Magnoliopsida</taxon>
        <taxon>eudicotyledons</taxon>
        <taxon>Gunneridae</taxon>
        <taxon>Pentapetalae</taxon>
        <taxon>asterids</taxon>
        <taxon>lamiids</taxon>
        <taxon>Solanales</taxon>
        <taxon>Convolvulaceae</taxon>
        <taxon>Cuscuteae</taxon>
        <taxon>Cuscuta</taxon>
        <taxon>Cuscuta subgen. Grammica</taxon>
        <taxon>Cuscuta sect. Cleistogrammica</taxon>
    </lineage>
</organism>
<dbReference type="PANTHER" id="PTHR31245">
    <property type="entry name" value="UBIQUITIN SYSTEM COMPONENT CUE PROTEIN"/>
    <property type="match status" value="1"/>
</dbReference>
<evidence type="ECO:0008006" key="3">
    <source>
        <dbReference type="Google" id="ProtNLM"/>
    </source>
</evidence>
<protein>
    <recommendedName>
        <fullName evidence="3">CUE domain-containing protein</fullName>
    </recommendedName>
</protein>
<proteinExistence type="predicted"/>
<sequence length="272" mass="30213">MSAIVCGKRSFFDDIPASPMSASSPASKRIRLSSSTSPVRFSVSPSQPSLFDQVRARFPNTDPQASYCIVQIIEKAVEECGNNLDAALKNLNELLLEHAHGKPSGDVEENTTMQSGAGIAVPSEGHNLQSDPPVDGSGWVELLLREMTSAANIDDARVRVSTVLESLEKSIRSHAGAELAQNIHKEDMMLKEQYESLARDNTVLKRAVAIQHERQKEHDDKTREVQYLKQLVSQYQQQVTTLEVNNYALKMHLQQAQQQGNSFLGRFHPDVF</sequence>
<keyword evidence="2" id="KW-1185">Reference proteome</keyword>
<dbReference type="PANTHER" id="PTHR31245:SF22">
    <property type="entry name" value="CUE DOMAIN-CONTAINING PROTEIN"/>
    <property type="match status" value="1"/>
</dbReference>
<dbReference type="CDD" id="cd14279">
    <property type="entry name" value="CUE"/>
    <property type="match status" value="1"/>
</dbReference>
<accession>A0A328DGC2</accession>
<dbReference type="EMBL" id="NQVE01000159">
    <property type="protein sequence ID" value="RAL43241.1"/>
    <property type="molecule type" value="Genomic_DNA"/>
</dbReference>
<reference evidence="1 2" key="1">
    <citation type="submission" date="2018-06" db="EMBL/GenBank/DDBJ databases">
        <title>The Genome of Cuscuta australis (Dodder) Provides Insight into the Evolution of Plant Parasitism.</title>
        <authorList>
            <person name="Liu H."/>
        </authorList>
    </citation>
    <scope>NUCLEOTIDE SEQUENCE [LARGE SCALE GENOMIC DNA]</scope>
    <source>
        <strain evidence="2">cv. Yunnan</strain>
        <tissue evidence="1">Vines</tissue>
    </source>
</reference>
<evidence type="ECO:0000313" key="1">
    <source>
        <dbReference type="EMBL" id="RAL43241.1"/>
    </source>
</evidence>
<dbReference type="AlphaFoldDB" id="A0A328DGC2"/>